<name>A0A0E0AV24_9ORYZ</name>
<reference evidence="1" key="1">
    <citation type="submission" date="2015-04" db="UniProtKB">
        <authorList>
            <consortium name="EnsemblPlants"/>
        </authorList>
    </citation>
    <scope>IDENTIFICATION</scope>
</reference>
<evidence type="ECO:0000313" key="2">
    <source>
        <dbReference type="Proteomes" id="UP000026961"/>
    </source>
</evidence>
<dbReference type="EnsemblPlants" id="OGLUM08G14600.3">
    <property type="protein sequence ID" value="OGLUM08G14600.3"/>
    <property type="gene ID" value="OGLUM08G14600"/>
</dbReference>
<organism evidence="1">
    <name type="scientific">Oryza glumipatula</name>
    <dbReference type="NCBI Taxonomy" id="40148"/>
    <lineage>
        <taxon>Eukaryota</taxon>
        <taxon>Viridiplantae</taxon>
        <taxon>Streptophyta</taxon>
        <taxon>Embryophyta</taxon>
        <taxon>Tracheophyta</taxon>
        <taxon>Spermatophyta</taxon>
        <taxon>Magnoliopsida</taxon>
        <taxon>Liliopsida</taxon>
        <taxon>Poales</taxon>
        <taxon>Poaceae</taxon>
        <taxon>BOP clade</taxon>
        <taxon>Oryzoideae</taxon>
        <taxon>Oryzeae</taxon>
        <taxon>Oryzinae</taxon>
        <taxon>Oryza</taxon>
    </lineage>
</organism>
<proteinExistence type="predicted"/>
<dbReference type="HOGENOM" id="CLU_2112930_0_0_1"/>
<dbReference type="AlphaFoldDB" id="A0A0E0AV24"/>
<evidence type="ECO:0000313" key="1">
    <source>
        <dbReference type="EnsemblPlants" id="OGLUM08G14600.3"/>
    </source>
</evidence>
<sequence>MVLSLKSTEKLLKHRRSTLSSCPAKDIVLEAPNFMVTDEPDSGVQSKLDICDHESPSMHDAGKPVTTEEKATEFSEFFAGEGFKPSFERVLKQSLERVRISPRWIESIRSDPNLARTVHELQQQEM</sequence>
<protein>
    <submittedName>
        <fullName evidence="1">Uncharacterized protein</fullName>
    </submittedName>
</protein>
<accession>A0A0E0AV24</accession>
<keyword evidence="2" id="KW-1185">Reference proteome</keyword>
<dbReference type="Gramene" id="OGLUM08G14600.3">
    <property type="protein sequence ID" value="OGLUM08G14600.3"/>
    <property type="gene ID" value="OGLUM08G14600"/>
</dbReference>
<dbReference type="Proteomes" id="UP000026961">
    <property type="component" value="Chromosome 8"/>
</dbReference>
<reference evidence="1" key="2">
    <citation type="submission" date="2018-05" db="EMBL/GenBank/DDBJ databases">
        <title>OgluRS3 (Oryza glumaepatula Reference Sequence Version 3).</title>
        <authorList>
            <person name="Zhang J."/>
            <person name="Kudrna D."/>
            <person name="Lee S."/>
            <person name="Talag J."/>
            <person name="Welchert J."/>
            <person name="Wing R.A."/>
        </authorList>
    </citation>
    <scope>NUCLEOTIDE SEQUENCE [LARGE SCALE GENOMIC DNA]</scope>
</reference>